<proteinExistence type="predicted"/>
<comment type="caution">
    <text evidence="3">The sequence shown here is derived from an EMBL/GenBank/DDBJ whole genome shotgun (WGS) entry which is preliminary data.</text>
</comment>
<keyword evidence="4" id="KW-1185">Reference proteome</keyword>
<dbReference type="Proteomes" id="UP000696573">
    <property type="component" value="Unassembled WGS sequence"/>
</dbReference>
<dbReference type="OrthoDB" id="1922282at2759"/>
<dbReference type="PANTHER" id="PTHR39394">
    <property type="entry name" value="YALI0E31793P"/>
    <property type="match status" value="1"/>
</dbReference>
<reference evidence="3" key="1">
    <citation type="submission" date="2021-10" db="EMBL/GenBank/DDBJ databases">
        <authorList>
            <person name="Piombo E."/>
        </authorList>
    </citation>
    <scope>NUCLEOTIDE SEQUENCE</scope>
</reference>
<protein>
    <recommendedName>
        <fullName evidence="2">DnaJ homologue subfamily C member 28 conserved domain-containing protein</fullName>
    </recommendedName>
</protein>
<feature type="domain" description="DnaJ homologue subfamily C member 28 conserved" evidence="2">
    <location>
        <begin position="478"/>
        <end position="547"/>
    </location>
</feature>
<feature type="compositionally biased region" description="Polar residues" evidence="1">
    <location>
        <begin position="239"/>
        <end position="254"/>
    </location>
</feature>
<dbReference type="Pfam" id="PF12311">
    <property type="entry name" value="DUF3632"/>
    <property type="match status" value="1"/>
</dbReference>
<dbReference type="AlphaFoldDB" id="A0A9N9VC25"/>
<dbReference type="InterPro" id="IPR022085">
    <property type="entry name" value="OpdG"/>
</dbReference>
<name>A0A9N9VC25_9HYPO</name>
<dbReference type="PANTHER" id="PTHR39394:SF1">
    <property type="entry name" value="DNAJ HOMOLOGUE SUBFAMILY C MEMBER 28 CONSERVED DOMAIN-CONTAINING PROTEIN"/>
    <property type="match status" value="1"/>
</dbReference>
<dbReference type="EMBL" id="CABFNQ020000644">
    <property type="protein sequence ID" value="CAH0020464.1"/>
    <property type="molecule type" value="Genomic_DNA"/>
</dbReference>
<feature type="compositionally biased region" description="Low complexity" evidence="1">
    <location>
        <begin position="429"/>
        <end position="440"/>
    </location>
</feature>
<feature type="compositionally biased region" description="Low complexity" evidence="1">
    <location>
        <begin position="275"/>
        <end position="284"/>
    </location>
</feature>
<organism evidence="3 4">
    <name type="scientific">Clonostachys rhizophaga</name>
    <dbReference type="NCBI Taxonomy" id="160324"/>
    <lineage>
        <taxon>Eukaryota</taxon>
        <taxon>Fungi</taxon>
        <taxon>Dikarya</taxon>
        <taxon>Ascomycota</taxon>
        <taxon>Pezizomycotina</taxon>
        <taxon>Sordariomycetes</taxon>
        <taxon>Hypocreomycetidae</taxon>
        <taxon>Hypocreales</taxon>
        <taxon>Bionectriaceae</taxon>
        <taxon>Clonostachys</taxon>
    </lineage>
</organism>
<accession>A0A9N9VC25</accession>
<evidence type="ECO:0000313" key="3">
    <source>
        <dbReference type="EMBL" id="CAH0020464.1"/>
    </source>
</evidence>
<feature type="region of interest" description="Disordered" evidence="1">
    <location>
        <begin position="429"/>
        <end position="452"/>
    </location>
</feature>
<dbReference type="InterPro" id="IPR018961">
    <property type="entry name" value="DnaJ_homolog_subfam-C_membr-28"/>
</dbReference>
<feature type="region of interest" description="Disordered" evidence="1">
    <location>
        <begin position="614"/>
        <end position="645"/>
    </location>
</feature>
<sequence length="764" mass="85961">MNEEDHRGELERAIFRKLLEDEQFSVAEAVQQITAQTYAAAASQDTDAVGLHAYHVSCYILDLATDVRHDQQSQLLEFIRLLKQQVVPDPKQGGTLKLGNQEVWSDMPCMMVLIREFYHRSAPCEESNTPEDDYEYENVMAFLAQMTENSLFKSEEGISWSMPSLTDVFHPDAASILRRAEIRCVCMWMIYAPNQVRKNALLPYRDDAKNGFELGYWEKSRSVCRRCLRLARPPKRCQTRNYTSSGPREQTVVESQDKKRDISQPSEPPPKDPKSSSSSSSSEPGAMTRRLQEATEDALLTGGRTSQKLVEDAGFSEELKEKLFNKVKEAQFRKRFSSAFAEAGISSSSSAVGEGSHHIATAAPWTGKETTHDAVLRMLDDSRKPLKPELRGKFRTPVPVDMRIKRDPAMSASQRVASARDKASAYAGAEAKASSASAVSGNKGLTPEEREELRREFRERFQPGARAMPNSITGLAALANERIEDAIARGQFKNIPRGKGVERDARADNPFIDTTEYIMNKMIQRQDIVPPWIEKQQDLAKAAHTFRTRLRNDWKRHAARMIAAKGGSLLEQMQRAEDYAQAERRHNPRFRKVEETTIPPGLTEDPVMVEVRKPPKSDAVGSADDAAEQPSAGLEDKKPRPLLPPFRDPDWEAAERTYMELSIDNLNSITRTYNLMAPDLAKKPYFSLQRELLGAFAEVAPQLANEIKERTTRVKSPGLGGGRHQTAAAGIFENFGGGSSPRIRLEAEEKAYGLKDWWRDVWKK</sequence>
<evidence type="ECO:0000259" key="2">
    <source>
        <dbReference type="Pfam" id="PF09350"/>
    </source>
</evidence>
<feature type="region of interest" description="Disordered" evidence="1">
    <location>
        <begin position="238"/>
        <end position="289"/>
    </location>
</feature>
<evidence type="ECO:0000256" key="1">
    <source>
        <dbReference type="SAM" id="MobiDB-lite"/>
    </source>
</evidence>
<evidence type="ECO:0000313" key="4">
    <source>
        <dbReference type="Proteomes" id="UP000696573"/>
    </source>
</evidence>
<gene>
    <name evidence="3" type="ORF">CRHIZ90672A_00016467</name>
</gene>
<dbReference type="Pfam" id="PF09350">
    <property type="entry name" value="DJC28_CD"/>
    <property type="match status" value="1"/>
</dbReference>